<dbReference type="PANTHER" id="PTHR47957">
    <property type="entry name" value="ATP-DEPENDENT HELICASE HRQ1"/>
    <property type="match status" value="1"/>
</dbReference>
<comment type="caution">
    <text evidence="6">The sequence shown here is derived from an EMBL/GenBank/DDBJ whole genome shotgun (WGS) entry which is preliminary data.</text>
</comment>
<evidence type="ECO:0000259" key="4">
    <source>
        <dbReference type="PROSITE" id="PS51192"/>
    </source>
</evidence>
<gene>
    <name evidence="6" type="ORF">WDZ17_15590</name>
</gene>
<evidence type="ECO:0000313" key="7">
    <source>
        <dbReference type="Proteomes" id="UP001387100"/>
    </source>
</evidence>
<keyword evidence="1" id="KW-0547">Nucleotide-binding</keyword>
<dbReference type="Gene3D" id="3.40.50.300">
    <property type="entry name" value="P-loop containing nucleotide triphosphate hydrolases"/>
    <property type="match status" value="2"/>
</dbReference>
<dbReference type="Proteomes" id="UP001387100">
    <property type="component" value="Unassembled WGS sequence"/>
</dbReference>
<dbReference type="InterPro" id="IPR001650">
    <property type="entry name" value="Helicase_C-like"/>
</dbReference>
<feature type="region of interest" description="Disordered" evidence="3">
    <location>
        <begin position="1"/>
        <end position="30"/>
    </location>
</feature>
<keyword evidence="6" id="KW-0378">Hydrolase</keyword>
<evidence type="ECO:0000256" key="2">
    <source>
        <dbReference type="ARBA" id="ARBA00022840"/>
    </source>
</evidence>
<dbReference type="InterPro" id="IPR027417">
    <property type="entry name" value="P-loop_NTPase"/>
</dbReference>
<feature type="region of interest" description="Disordered" evidence="3">
    <location>
        <begin position="310"/>
        <end position="330"/>
    </location>
</feature>
<evidence type="ECO:0000259" key="5">
    <source>
        <dbReference type="PROSITE" id="PS51194"/>
    </source>
</evidence>
<dbReference type="CDD" id="cd18797">
    <property type="entry name" value="SF2_C_Hrq"/>
    <property type="match status" value="1"/>
</dbReference>
<dbReference type="PANTHER" id="PTHR47957:SF3">
    <property type="entry name" value="ATP-DEPENDENT HELICASE HRQ1"/>
    <property type="match status" value="1"/>
</dbReference>
<feature type="domain" description="Helicase ATP-binding" evidence="4">
    <location>
        <begin position="103"/>
        <end position="287"/>
    </location>
</feature>
<dbReference type="SUPFAM" id="SSF52540">
    <property type="entry name" value="P-loop containing nucleoside triphosphate hydrolases"/>
    <property type="match status" value="1"/>
</dbReference>
<protein>
    <submittedName>
        <fullName evidence="6">DEAD/DEAH box helicase</fullName>
    </submittedName>
</protein>
<dbReference type="GO" id="GO:0004386">
    <property type="term" value="F:helicase activity"/>
    <property type="evidence" value="ECO:0007669"/>
    <property type="project" value="UniProtKB-KW"/>
</dbReference>
<dbReference type="EMBL" id="JBBIAA010000031">
    <property type="protein sequence ID" value="MEJ5946722.1"/>
    <property type="molecule type" value="Genomic_DNA"/>
</dbReference>
<dbReference type="NCBIfam" id="TIGR03817">
    <property type="entry name" value="DECH_helic"/>
    <property type="match status" value="1"/>
</dbReference>
<dbReference type="SMART" id="SM00490">
    <property type="entry name" value="HELICc"/>
    <property type="match status" value="1"/>
</dbReference>
<name>A0ABU8RNN8_9ACTN</name>
<dbReference type="Pfam" id="PF00271">
    <property type="entry name" value="Helicase_C"/>
    <property type="match status" value="1"/>
</dbReference>
<dbReference type="PROSITE" id="PS51192">
    <property type="entry name" value="HELICASE_ATP_BIND_1"/>
    <property type="match status" value="1"/>
</dbReference>
<dbReference type="Pfam" id="PF09369">
    <property type="entry name" value="MZB"/>
    <property type="match status" value="1"/>
</dbReference>
<reference evidence="6 7" key="1">
    <citation type="journal article" date="2017" name="Int. J. Syst. Evol. Microbiol.">
        <title>Pseudokineococcus basanitobsidens sp. nov., isolated from volcanic rock.</title>
        <authorList>
            <person name="Lee D.W."/>
            <person name="Park M.Y."/>
            <person name="Kim J.J."/>
            <person name="Kim B.S."/>
        </authorList>
    </citation>
    <scope>NUCLEOTIDE SEQUENCE [LARGE SCALE GENOMIC DNA]</scope>
    <source>
        <strain evidence="6 7">DSM 103726</strain>
    </source>
</reference>
<keyword evidence="6" id="KW-0347">Helicase</keyword>
<keyword evidence="2" id="KW-0067">ATP-binding</keyword>
<dbReference type="SMART" id="SM00487">
    <property type="entry name" value="DEXDc"/>
    <property type="match status" value="1"/>
</dbReference>
<dbReference type="InterPro" id="IPR018973">
    <property type="entry name" value="MZB"/>
</dbReference>
<organism evidence="6 7">
    <name type="scientific">Pseudokineococcus basanitobsidens</name>
    <dbReference type="NCBI Taxonomy" id="1926649"/>
    <lineage>
        <taxon>Bacteria</taxon>
        <taxon>Bacillati</taxon>
        <taxon>Actinomycetota</taxon>
        <taxon>Actinomycetes</taxon>
        <taxon>Kineosporiales</taxon>
        <taxon>Kineosporiaceae</taxon>
        <taxon>Pseudokineococcus</taxon>
    </lineage>
</organism>
<accession>A0ABU8RNN8</accession>
<sequence>MAPVPVSLSAVGRGTGAGPAPHAGPSTRADVRRADVRAADVRGAALAALLDPPGRAERLLHVHERPRRAGRRAPWPVWADAEVVSALRRTGVPQPWEHQVRAADLVRAGRPVVLATGTASGKSLGYWLPALTAARERGPARDAWRGGATLYLSPTKSLAADQLASLEALAVPGVVAATCDGDTPREERAWVRSHADVVLTNPDMLSRSLLPDHARWASLLRRLRHVVVDEAHAYRGLLGSHVAAVLRRLLRVAGRYGAAPVVVLASATTARPGRTARRLTGLDVEVVDDDSSERGALSLLMWRPPPMLRRSGPVGAGGTAHGEPTARRAAPAETAELLADLVAAGARTLAFTRSRRAAEQVSLSARALLAEVDPRLPGTVAAYRGGYLPEERRTLERDLRSGDLRGLATTSALELGVDVQGLDAVLLAGWPGTRASLWQQVGRAGRRGTDAVAVLVAREDPMDTYLVTHPEAVVGAGVEEVVLDPENPHVLAPHLAAAAAEAPLRPEELGRFGDPTLVRALLDALARRGLLRRRGDGWFWVGEGRPADHVDLRGAGGEPFSVVEVATGRVVGDVDAASAHTTVHPGAVHLHRGRTYVVDELDLGSSTALVRREDVDVTTTARDVSDVRLLSERRRRTWGEAAVATGEVEVTSQVVSFLRRRVGDGKVLGEHPLDLPPRVLRTSAVWLTVPEALLEGAGVGATAVPGAAHAAEHAAIGLLPLVATSDRWDVGGVSTALHPDTGLPTVVVHDGAPGGAGFAARGFDAARTWLTATADAVAACPCRDGCPACVQSPKCGNGNEPLDKDGAVRLLRAALAEADEDSAHR</sequence>
<dbReference type="Pfam" id="PF00270">
    <property type="entry name" value="DEAD"/>
    <property type="match status" value="1"/>
</dbReference>
<dbReference type="CDD" id="cd17923">
    <property type="entry name" value="DEXHc_Hrq1-like"/>
    <property type="match status" value="1"/>
</dbReference>
<dbReference type="PROSITE" id="PS51194">
    <property type="entry name" value="HELICASE_CTER"/>
    <property type="match status" value="1"/>
</dbReference>
<feature type="domain" description="Helicase C-terminal" evidence="5">
    <location>
        <begin position="336"/>
        <end position="489"/>
    </location>
</feature>
<dbReference type="InterPro" id="IPR014001">
    <property type="entry name" value="Helicase_ATP-bd"/>
</dbReference>
<evidence type="ECO:0000256" key="3">
    <source>
        <dbReference type="SAM" id="MobiDB-lite"/>
    </source>
</evidence>
<keyword evidence="7" id="KW-1185">Reference proteome</keyword>
<dbReference type="Pfam" id="PF22982">
    <property type="entry name" value="WHD_HRQ1"/>
    <property type="match status" value="1"/>
</dbReference>
<evidence type="ECO:0000313" key="6">
    <source>
        <dbReference type="EMBL" id="MEJ5946722.1"/>
    </source>
</evidence>
<evidence type="ECO:0000256" key="1">
    <source>
        <dbReference type="ARBA" id="ARBA00022741"/>
    </source>
</evidence>
<dbReference type="RefSeq" id="WP_339576103.1">
    <property type="nucleotide sequence ID" value="NZ_JBBIAA010000031.1"/>
</dbReference>
<dbReference type="InterPro" id="IPR055227">
    <property type="entry name" value="HRQ1_WHD"/>
</dbReference>
<dbReference type="InterPro" id="IPR022307">
    <property type="entry name" value="Helicase_put_actinobac"/>
</dbReference>
<dbReference type="InterPro" id="IPR011545">
    <property type="entry name" value="DEAD/DEAH_box_helicase_dom"/>
</dbReference>
<proteinExistence type="predicted"/>